<evidence type="ECO:0000259" key="2">
    <source>
        <dbReference type="Pfam" id="PF26056"/>
    </source>
</evidence>
<keyword evidence="1" id="KW-0472">Membrane</keyword>
<sequence>MRFIENFRSRDTVVRLGKAAILPVVVFVIVTLVMWVHNPHQRGSTAHDQAPPVWHAPPGISGSPDPPLPSGFPSMERPPPMIDVPKGVPHVIPTRYGLTYTVPAEGAWRPSNDMVAGWTDEVTNRTIVMYGSVSDYGYGYCPETDGSALANVGVRGRNGLDVDTAAREEIGKAEQIFSDSATGRKATVTVGEPTRWQIADRTAVRYSAKISGIPRKHSCDATEAGFDIVAVPAYSSAEVAVFMIEHAIGPVRSLTDADIDATARSIKRTE</sequence>
<evidence type="ECO:0000256" key="1">
    <source>
        <dbReference type="SAM" id="Phobius"/>
    </source>
</evidence>
<dbReference type="EMBL" id="JACHIT010000002">
    <property type="protein sequence ID" value="MBB5917436.1"/>
    <property type="molecule type" value="Genomic_DNA"/>
</dbReference>
<keyword evidence="1" id="KW-1133">Transmembrane helix</keyword>
<keyword evidence="1" id="KW-0812">Transmembrane</keyword>
<reference evidence="3 4" key="1">
    <citation type="submission" date="2020-08" db="EMBL/GenBank/DDBJ databases">
        <title>Sequencing the genomes of 1000 actinobacteria strains.</title>
        <authorList>
            <person name="Klenk H.-P."/>
        </authorList>
    </citation>
    <scope>NUCLEOTIDE SEQUENCE [LARGE SCALE GENOMIC DNA]</scope>
    <source>
        <strain evidence="3 4">DSM 43582</strain>
    </source>
</reference>
<organism evidence="3 4">
    <name type="scientific">Nocardia transvalensis</name>
    <dbReference type="NCBI Taxonomy" id="37333"/>
    <lineage>
        <taxon>Bacteria</taxon>
        <taxon>Bacillati</taxon>
        <taxon>Actinomycetota</taxon>
        <taxon>Actinomycetes</taxon>
        <taxon>Mycobacteriales</taxon>
        <taxon>Nocardiaceae</taxon>
        <taxon>Nocardia</taxon>
    </lineage>
</organism>
<name>A0A7W9PJZ7_9NOCA</name>
<feature type="domain" description="DUF8017" evidence="2">
    <location>
        <begin position="84"/>
        <end position="268"/>
    </location>
</feature>
<feature type="transmembrane region" description="Helical" evidence="1">
    <location>
        <begin position="20"/>
        <end position="37"/>
    </location>
</feature>
<dbReference type="Proteomes" id="UP000540412">
    <property type="component" value="Unassembled WGS sequence"/>
</dbReference>
<evidence type="ECO:0000313" key="4">
    <source>
        <dbReference type="Proteomes" id="UP000540412"/>
    </source>
</evidence>
<keyword evidence="4" id="KW-1185">Reference proteome</keyword>
<proteinExistence type="predicted"/>
<evidence type="ECO:0000313" key="3">
    <source>
        <dbReference type="EMBL" id="MBB5917436.1"/>
    </source>
</evidence>
<comment type="caution">
    <text evidence="3">The sequence shown here is derived from an EMBL/GenBank/DDBJ whole genome shotgun (WGS) entry which is preliminary data.</text>
</comment>
<gene>
    <name evidence="3" type="ORF">BJY24_006348</name>
</gene>
<dbReference type="AlphaFoldDB" id="A0A7W9PJZ7"/>
<accession>A0A7W9PJZ7</accession>
<dbReference type="InterPro" id="IPR058330">
    <property type="entry name" value="DUF8017"/>
</dbReference>
<dbReference type="RefSeq" id="WP_157185598.1">
    <property type="nucleotide sequence ID" value="NZ_JACHIT010000002.1"/>
</dbReference>
<protein>
    <recommendedName>
        <fullName evidence="2">DUF8017 domain-containing protein</fullName>
    </recommendedName>
</protein>
<dbReference type="Pfam" id="PF26056">
    <property type="entry name" value="DUF8017"/>
    <property type="match status" value="1"/>
</dbReference>